<evidence type="ECO:0000256" key="1">
    <source>
        <dbReference type="ARBA" id="ARBA00012494"/>
    </source>
</evidence>
<keyword evidence="4" id="KW-0548">Nucleotidyltransferase</keyword>
<keyword evidence="3" id="KW-0808">Transferase</keyword>
<evidence type="ECO:0000256" key="3">
    <source>
        <dbReference type="ARBA" id="ARBA00022679"/>
    </source>
</evidence>
<dbReference type="EMBL" id="MN035002">
    <property type="protein sequence ID" value="QDH89732.1"/>
    <property type="molecule type" value="Genomic_RNA"/>
</dbReference>
<dbReference type="GO" id="GO:0003968">
    <property type="term" value="F:RNA-directed RNA polymerase activity"/>
    <property type="evidence" value="ECO:0007669"/>
    <property type="project" value="UniProtKB-KW"/>
</dbReference>
<dbReference type="GO" id="GO:0046872">
    <property type="term" value="F:metal ion binding"/>
    <property type="evidence" value="ECO:0007669"/>
    <property type="project" value="UniProtKB-KW"/>
</dbReference>
<evidence type="ECO:0000259" key="10">
    <source>
        <dbReference type="PROSITE" id="PS50522"/>
    </source>
</evidence>
<dbReference type="Pfam" id="PF03431">
    <property type="entry name" value="RNA_replicase_B"/>
    <property type="match status" value="1"/>
</dbReference>
<feature type="binding site" evidence="9">
    <location>
        <position position="432"/>
    </location>
    <ligand>
        <name>Mg(2+)</name>
        <dbReference type="ChEBI" id="CHEBI:18420"/>
        <label>2</label>
    </ligand>
</feature>
<dbReference type="EC" id="2.7.7.48" evidence="1"/>
<dbReference type="PROSITE" id="PS50522">
    <property type="entry name" value="RDRP_PHAGE"/>
    <property type="match status" value="1"/>
</dbReference>
<dbReference type="InterPro" id="IPR005093">
    <property type="entry name" value="RNArep_beta"/>
</dbReference>
<proteinExistence type="predicted"/>
<evidence type="ECO:0000256" key="5">
    <source>
        <dbReference type="ARBA" id="ARBA00022741"/>
    </source>
</evidence>
<dbReference type="GO" id="GO:0000166">
    <property type="term" value="F:nucleotide binding"/>
    <property type="evidence" value="ECO:0007669"/>
    <property type="project" value="UniProtKB-KW"/>
</dbReference>
<evidence type="ECO:0000256" key="9">
    <source>
        <dbReference type="PIRSR" id="PIRSR605093-1"/>
    </source>
</evidence>
<gene>
    <name evidence="11" type="ORF">H2RhizoLitter491370_000001</name>
</gene>
<organism evidence="11">
    <name type="scientific">Leviviridae sp</name>
    <dbReference type="NCBI Taxonomy" id="2027243"/>
    <lineage>
        <taxon>Viruses</taxon>
        <taxon>Riboviria</taxon>
        <taxon>Orthornavirae</taxon>
        <taxon>Lenarviricota</taxon>
        <taxon>Leviviricetes</taxon>
        <taxon>Norzivirales</taxon>
        <taxon>Fiersviridae</taxon>
    </lineage>
</organism>
<comment type="catalytic activity">
    <reaction evidence="8">
        <text>RNA(n) + a ribonucleoside 5'-triphosphate = RNA(n+1) + diphosphate</text>
        <dbReference type="Rhea" id="RHEA:21248"/>
        <dbReference type="Rhea" id="RHEA-COMP:14527"/>
        <dbReference type="Rhea" id="RHEA-COMP:17342"/>
        <dbReference type="ChEBI" id="CHEBI:33019"/>
        <dbReference type="ChEBI" id="CHEBI:61557"/>
        <dbReference type="ChEBI" id="CHEBI:140395"/>
        <dbReference type="EC" id="2.7.7.48"/>
    </reaction>
</comment>
<evidence type="ECO:0000313" key="11">
    <source>
        <dbReference type="EMBL" id="QDH89732.1"/>
    </source>
</evidence>
<comment type="cofactor">
    <cofactor evidence="9">
        <name>Mg(2+)</name>
        <dbReference type="ChEBI" id="CHEBI:18420"/>
    </cofactor>
    <text evidence="9">Binds 2 Mg(2+) per subunit.</text>
</comment>
<evidence type="ECO:0000256" key="2">
    <source>
        <dbReference type="ARBA" id="ARBA00022484"/>
    </source>
</evidence>
<dbReference type="GO" id="GO:0039694">
    <property type="term" value="P:viral RNA genome replication"/>
    <property type="evidence" value="ECO:0007669"/>
    <property type="project" value="InterPro"/>
</dbReference>
<evidence type="ECO:0000256" key="4">
    <source>
        <dbReference type="ARBA" id="ARBA00022695"/>
    </source>
</evidence>
<reference evidence="11" key="1">
    <citation type="submission" date="2019-05" db="EMBL/GenBank/DDBJ databases">
        <title>Metatranscriptomic reconstruction reveals RNA viruses with the potential to shape carbon cycling in soil.</title>
        <authorList>
            <person name="Starr E.P."/>
            <person name="Nuccio E."/>
            <person name="Pett-Ridge J."/>
            <person name="Banfield J.F."/>
            <person name="Firestone M.K."/>
        </authorList>
    </citation>
    <scope>NUCLEOTIDE SEQUENCE</scope>
    <source>
        <strain evidence="11">H2_Rhizo_Litter_49_scaffold_1370</strain>
    </source>
</reference>
<feature type="binding site" evidence="9">
    <location>
        <position position="433"/>
    </location>
    <ligand>
        <name>Mg(2+)</name>
        <dbReference type="ChEBI" id="CHEBI:18420"/>
        <label>2</label>
    </ligand>
</feature>
<evidence type="ECO:0000256" key="8">
    <source>
        <dbReference type="ARBA" id="ARBA00048744"/>
    </source>
</evidence>
<protein>
    <recommendedName>
        <fullName evidence="1">RNA-directed RNA polymerase</fullName>
        <ecNumber evidence="1">2.7.7.48</ecNumber>
    </recommendedName>
    <alternativeName>
        <fullName evidence="7">RNA replicase beta chain</fullName>
    </alternativeName>
</protein>
<keyword evidence="5" id="KW-0547">Nucleotide-binding</keyword>
<dbReference type="InterPro" id="IPR007096">
    <property type="entry name" value="RNA-dir_Rpol_cat_phage"/>
</dbReference>
<feature type="binding site" evidence="9">
    <location>
        <position position="328"/>
    </location>
    <ligand>
        <name>Mg(2+)</name>
        <dbReference type="ChEBI" id="CHEBI:18420"/>
        <label>2</label>
    </ligand>
</feature>
<evidence type="ECO:0000256" key="6">
    <source>
        <dbReference type="ARBA" id="ARBA00022953"/>
    </source>
</evidence>
<feature type="domain" description="RdRp catalytic" evidence="10">
    <location>
        <begin position="313"/>
        <end position="464"/>
    </location>
</feature>
<keyword evidence="6" id="KW-0693">Viral RNA replication</keyword>
<evidence type="ECO:0000256" key="7">
    <source>
        <dbReference type="ARBA" id="ARBA00030248"/>
    </source>
</evidence>
<keyword evidence="9" id="KW-0479">Metal-binding</keyword>
<accession>A0A514D804</accession>
<keyword evidence="2 11" id="KW-0696">RNA-directed RNA polymerase</keyword>
<name>A0A514D804_9VIRU</name>
<keyword evidence="9" id="KW-0460">Magnesium</keyword>
<sequence>MLRKLDPVKGANLKSLIDLHRSVLEESGTQFGISTIRDIKTISDRIEHEGLSFLTITLPKFGKDLQRAIADQKVDSTHFSGFPRRGALPLLLSGWTSRVFDAESGVLLDVPDIGAIRVLFQVTGLLKKVEFECTEKRTQKAFDKYVEIEAQVRCWKTEELEDHELLMDFRVFTHLLFGDLLDHWQKSVVSGDIIPKHGPGATADRLRGNTKWLQSAWSERLEDVFPFGRYAYTSWRHYLNDLDDGVRTASPGAEMPVRVIAVPKTLETPRIIAVEPTAMQYMQQGLMAAFEKCVQTAKFGSMVDYKSQLPNQEMAREGSIDGHYATLDLSEASDRVPNQLVRIMLHDYPELLRAVDATRSRSADVPGHGVLRLAKFASMGSALCFPVESMVFAIISMIGVYRGYRLERGQNDTTSRVNAVKRWHAEVRTYGDDIIVPSKYAPAVVTSLEAFGLKVNTAKSFWTGEFRESCGKEYFRGVDVTHAKARRELPSYSMSSSERIEALISTVSLRNHLYGYGYYDTCEDLDALLLIHLNGYFPRVGIDSPALGRLSVRGFETQKMDVSLHVPMVKAYVVKSVIPKSKLEGYGALMKTIGSDSEMNPDSSHLDRAGRPSVLSMKLKWVRAF</sequence>